<evidence type="ECO:0000313" key="3">
    <source>
        <dbReference type="Proteomes" id="UP000825935"/>
    </source>
</evidence>
<dbReference type="AlphaFoldDB" id="A0A8T2RFT8"/>
<sequence>MSTLKLLLQVFLLFRDDPLVASKGINPSLDFDMPFSSFQSMARLLGADDRTMIAESSWGLSSFRATLERVELLP</sequence>
<comment type="caution">
    <text evidence="2">The sequence shown here is derived from an EMBL/GenBank/DDBJ whole genome shotgun (WGS) entry which is preliminary data.</text>
</comment>
<proteinExistence type="predicted"/>
<reference evidence="2 3" key="1">
    <citation type="submission" date="2021-08" db="EMBL/GenBank/DDBJ databases">
        <title>WGS assembly of Ceratopteris richardii.</title>
        <authorList>
            <person name="Marchant D.B."/>
            <person name="Chen G."/>
            <person name="Jenkins J."/>
            <person name="Shu S."/>
            <person name="Leebens-Mack J."/>
            <person name="Grimwood J."/>
            <person name="Schmutz J."/>
            <person name="Soltis P."/>
            <person name="Soltis D."/>
            <person name="Chen Z.-H."/>
        </authorList>
    </citation>
    <scope>NUCLEOTIDE SEQUENCE [LARGE SCALE GENOMIC DNA]</scope>
    <source>
        <strain evidence="2">Whitten #5841</strain>
        <tissue evidence="2">Leaf</tissue>
    </source>
</reference>
<dbReference type="Proteomes" id="UP000825935">
    <property type="component" value="Chromosome 27"/>
</dbReference>
<evidence type="ECO:0000256" key="1">
    <source>
        <dbReference type="SAM" id="SignalP"/>
    </source>
</evidence>
<accession>A0A8T2RFT8</accession>
<name>A0A8T2RFT8_CERRI</name>
<keyword evidence="1" id="KW-0732">Signal</keyword>
<keyword evidence="3" id="KW-1185">Reference proteome</keyword>
<dbReference type="EMBL" id="CM035432">
    <property type="protein sequence ID" value="KAH7294781.1"/>
    <property type="molecule type" value="Genomic_DNA"/>
</dbReference>
<feature type="signal peptide" evidence="1">
    <location>
        <begin position="1"/>
        <end position="22"/>
    </location>
</feature>
<organism evidence="2 3">
    <name type="scientific">Ceratopteris richardii</name>
    <name type="common">Triangle waterfern</name>
    <dbReference type="NCBI Taxonomy" id="49495"/>
    <lineage>
        <taxon>Eukaryota</taxon>
        <taxon>Viridiplantae</taxon>
        <taxon>Streptophyta</taxon>
        <taxon>Embryophyta</taxon>
        <taxon>Tracheophyta</taxon>
        <taxon>Polypodiopsida</taxon>
        <taxon>Polypodiidae</taxon>
        <taxon>Polypodiales</taxon>
        <taxon>Pteridineae</taxon>
        <taxon>Pteridaceae</taxon>
        <taxon>Parkerioideae</taxon>
        <taxon>Ceratopteris</taxon>
    </lineage>
</organism>
<gene>
    <name evidence="2" type="ORF">KP509_27G018400</name>
</gene>
<protein>
    <submittedName>
        <fullName evidence="2">Uncharacterized protein</fullName>
    </submittedName>
</protein>
<feature type="chain" id="PRO_5035714997" evidence="1">
    <location>
        <begin position="23"/>
        <end position="74"/>
    </location>
</feature>
<evidence type="ECO:0000313" key="2">
    <source>
        <dbReference type="EMBL" id="KAH7294781.1"/>
    </source>
</evidence>